<name>A0A229RXU6_AMYAL</name>
<dbReference type="InterPro" id="IPR005754">
    <property type="entry name" value="Sortase"/>
</dbReference>
<comment type="caution">
    <text evidence="4">The sequence shown here is derived from an EMBL/GenBank/DDBJ whole genome shotgun (WGS) entry which is preliminary data.</text>
</comment>
<dbReference type="InterPro" id="IPR053465">
    <property type="entry name" value="Sortase_Class_E"/>
</dbReference>
<dbReference type="NCBIfam" id="NF033747">
    <property type="entry name" value="class_E_sortase"/>
    <property type="match status" value="1"/>
</dbReference>
<keyword evidence="1" id="KW-0378">Hydrolase</keyword>
<proteinExistence type="predicted"/>
<dbReference type="CDD" id="cd05830">
    <property type="entry name" value="Sortase_E"/>
    <property type="match status" value="1"/>
</dbReference>
<sequence>MAEREEPGGDRRRYSGRPPGEGRPAQRRRPQEDAAVPRRAPGEAPTPRRRPPEGRSFDGPPPRRRSDAPPPRRRPAPPGSTEETVIFEPVAADVATEERPPPRELGKGGAAIRTVGELLITAGLVVLLFMVYEVYVTDLFSAGKQSEASTELDGEWGKDRTLHPELVDGKAFARIHIPVFGADFNFTIQEGTTEAALEVGPGHYKGTALPGEPGNFAVAGHRVGKGAPFNDLDNLASCDQIVIETQTDFYIYKVLPYKDEVEGWATGKGAEPKCKNVGTLRDPNAADGGAYGETNGRRIVFPTKGDTVNPVPYKDPEILPKAEQVSLLTLTTCHPQFSAKERLIIHSVLTQQVPKNQVGSYAELLPKISEAR</sequence>
<evidence type="ECO:0000256" key="2">
    <source>
        <dbReference type="PIRSR" id="PIRSR605754-1"/>
    </source>
</evidence>
<feature type="active site" description="Acyl-thioester intermediate" evidence="2">
    <location>
        <position position="333"/>
    </location>
</feature>
<dbReference type="Proteomes" id="UP000215563">
    <property type="component" value="Unassembled WGS sequence"/>
</dbReference>
<keyword evidence="5" id="KW-1185">Reference proteome</keyword>
<dbReference type="Pfam" id="PF04203">
    <property type="entry name" value="Sortase"/>
    <property type="match status" value="1"/>
</dbReference>
<feature type="compositionally biased region" description="Basic and acidic residues" evidence="3">
    <location>
        <begin position="1"/>
        <end position="13"/>
    </location>
</feature>
<evidence type="ECO:0000313" key="5">
    <source>
        <dbReference type="Proteomes" id="UP000215563"/>
    </source>
</evidence>
<dbReference type="Gene3D" id="2.40.260.10">
    <property type="entry name" value="Sortase"/>
    <property type="match status" value="1"/>
</dbReference>
<dbReference type="RefSeq" id="WP_084702127.1">
    <property type="nucleotide sequence ID" value="NZ_KB913032.1"/>
</dbReference>
<dbReference type="EMBL" id="NMQU01000033">
    <property type="protein sequence ID" value="OXM51482.1"/>
    <property type="molecule type" value="Genomic_DNA"/>
</dbReference>
<accession>A0A229RXU6</accession>
<feature type="region of interest" description="Disordered" evidence="3">
    <location>
        <begin position="1"/>
        <end position="108"/>
    </location>
</feature>
<dbReference type="InterPro" id="IPR023365">
    <property type="entry name" value="Sortase_dom-sf"/>
</dbReference>
<dbReference type="GO" id="GO:0016787">
    <property type="term" value="F:hydrolase activity"/>
    <property type="evidence" value="ECO:0007669"/>
    <property type="project" value="UniProtKB-KW"/>
</dbReference>
<organism evidence="4 5">
    <name type="scientific">Amycolatopsis alba DSM 44262</name>
    <dbReference type="NCBI Taxonomy" id="1125972"/>
    <lineage>
        <taxon>Bacteria</taxon>
        <taxon>Bacillati</taxon>
        <taxon>Actinomycetota</taxon>
        <taxon>Actinomycetes</taxon>
        <taxon>Pseudonocardiales</taxon>
        <taxon>Pseudonocardiaceae</taxon>
        <taxon>Amycolatopsis</taxon>
    </lineage>
</organism>
<gene>
    <name evidence="4" type="ORF">CFP75_13625</name>
</gene>
<reference evidence="4 5" key="1">
    <citation type="submission" date="2017-07" db="EMBL/GenBank/DDBJ databases">
        <title>Amycolatopsis alba DSM 44262 Genome sequencing and assembly.</title>
        <authorList>
            <person name="Kaur N."/>
            <person name="Mayilraj S."/>
        </authorList>
    </citation>
    <scope>NUCLEOTIDE SEQUENCE [LARGE SCALE GENOMIC DNA]</scope>
    <source>
        <strain evidence="4 5">DSM 44262</strain>
    </source>
</reference>
<dbReference type="SUPFAM" id="SSF63817">
    <property type="entry name" value="Sortase"/>
    <property type="match status" value="1"/>
</dbReference>
<dbReference type="AlphaFoldDB" id="A0A229RXU6"/>
<evidence type="ECO:0000256" key="3">
    <source>
        <dbReference type="SAM" id="MobiDB-lite"/>
    </source>
</evidence>
<protein>
    <submittedName>
        <fullName evidence="4">Sortase</fullName>
    </submittedName>
</protein>
<evidence type="ECO:0000313" key="4">
    <source>
        <dbReference type="EMBL" id="OXM51482.1"/>
    </source>
</evidence>
<feature type="compositionally biased region" description="Basic and acidic residues" evidence="3">
    <location>
        <begin position="96"/>
        <end position="106"/>
    </location>
</feature>
<feature type="active site" description="Proton donor/acceptor" evidence="2">
    <location>
        <position position="221"/>
    </location>
</feature>
<evidence type="ECO:0000256" key="1">
    <source>
        <dbReference type="ARBA" id="ARBA00022801"/>
    </source>
</evidence>
<dbReference type="InterPro" id="IPR042003">
    <property type="entry name" value="Sortase_E"/>
</dbReference>
<dbReference type="OrthoDB" id="5242879at2"/>